<organism evidence="3 4">
    <name type="scientific">Massilia cavernae</name>
    <dbReference type="NCBI Taxonomy" id="2320864"/>
    <lineage>
        <taxon>Bacteria</taxon>
        <taxon>Pseudomonadati</taxon>
        <taxon>Pseudomonadota</taxon>
        <taxon>Betaproteobacteria</taxon>
        <taxon>Burkholderiales</taxon>
        <taxon>Oxalobacteraceae</taxon>
        <taxon>Telluria group</taxon>
        <taxon>Massilia</taxon>
    </lineage>
</organism>
<evidence type="ECO:0000259" key="2">
    <source>
        <dbReference type="Pfam" id="PF17131"/>
    </source>
</evidence>
<dbReference type="InterPro" id="IPR033399">
    <property type="entry name" value="TP_0789-like"/>
</dbReference>
<evidence type="ECO:0000313" key="4">
    <source>
        <dbReference type="Proteomes" id="UP000284006"/>
    </source>
</evidence>
<gene>
    <name evidence="3" type="ORF">D3872_21985</name>
</gene>
<dbReference type="Pfam" id="PF17131">
    <property type="entry name" value="LolA_like"/>
    <property type="match status" value="1"/>
</dbReference>
<sequence>MRHLLISAALLLVLLLALLMPRGAAAIPSAEAILKAADEARGNVRGLSWEVTIESMADERVTGTLVYDIKARSFNVAGISLAPPKYRGNKILMLNTSMWFYKQGLSKPVPVSMRQKLMGDAAYGDIASTNYAEHYLATSLPDAVVNGEDCHVFDLKARAEKVTYDRIVYWVSKKRQVGVKAEYFTVSGKKFKSAAMEYGNIVQIDGRPRPFLSRIAMHGELLDGSVTYLNLRNPRIEPLPDHVFDLNLFMR</sequence>
<dbReference type="RefSeq" id="WP_119812792.1">
    <property type="nucleotide sequence ID" value="NZ_QYUP01000162.1"/>
</dbReference>
<reference evidence="3 4" key="1">
    <citation type="submission" date="2018-09" db="EMBL/GenBank/DDBJ databases">
        <authorList>
            <person name="Zhu H."/>
        </authorList>
    </citation>
    <scope>NUCLEOTIDE SEQUENCE [LARGE SCALE GENOMIC DNA]</scope>
    <source>
        <strain evidence="3 4">K1S02-61</strain>
    </source>
</reference>
<keyword evidence="1" id="KW-0732">Signal</keyword>
<protein>
    <submittedName>
        <fullName evidence="3">Outer membrane lipoprotein-sorting protein</fullName>
    </submittedName>
</protein>
<dbReference type="AlphaFoldDB" id="A0A418XAS7"/>
<keyword evidence="4" id="KW-1185">Reference proteome</keyword>
<feature type="domain" description="Uncharacterized protein TP-0789" evidence="2">
    <location>
        <begin position="81"/>
        <end position="247"/>
    </location>
</feature>
<comment type="caution">
    <text evidence="3">The sequence shown here is derived from an EMBL/GenBank/DDBJ whole genome shotgun (WGS) entry which is preliminary data.</text>
</comment>
<dbReference type="OrthoDB" id="368800at2"/>
<feature type="chain" id="PRO_5019191270" evidence="1">
    <location>
        <begin position="27"/>
        <end position="251"/>
    </location>
</feature>
<evidence type="ECO:0000313" key="3">
    <source>
        <dbReference type="EMBL" id="RJG09584.1"/>
    </source>
</evidence>
<name>A0A418XAS7_9BURK</name>
<proteinExistence type="predicted"/>
<feature type="signal peptide" evidence="1">
    <location>
        <begin position="1"/>
        <end position="26"/>
    </location>
</feature>
<accession>A0A418XAS7</accession>
<dbReference type="EMBL" id="QYUP01000162">
    <property type="protein sequence ID" value="RJG09584.1"/>
    <property type="molecule type" value="Genomic_DNA"/>
</dbReference>
<dbReference type="CDD" id="cd16329">
    <property type="entry name" value="LolA_like"/>
    <property type="match status" value="1"/>
</dbReference>
<keyword evidence="3" id="KW-0449">Lipoprotein</keyword>
<dbReference type="Proteomes" id="UP000284006">
    <property type="component" value="Unassembled WGS sequence"/>
</dbReference>
<dbReference type="Gene3D" id="2.50.20.10">
    <property type="entry name" value="Lipoprotein localisation LolA/LolB/LppX"/>
    <property type="match status" value="1"/>
</dbReference>
<evidence type="ECO:0000256" key="1">
    <source>
        <dbReference type="SAM" id="SignalP"/>
    </source>
</evidence>